<evidence type="ECO:0000313" key="10">
    <source>
        <dbReference type="Proteomes" id="UP000675968"/>
    </source>
</evidence>
<evidence type="ECO:0000259" key="8">
    <source>
        <dbReference type="Pfam" id="PF00136"/>
    </source>
</evidence>
<protein>
    <recommendedName>
        <fullName evidence="2">DNA-directed DNA polymerase</fullName>
        <ecNumber evidence="2">2.7.7.7</ecNumber>
    </recommendedName>
</protein>
<feature type="domain" description="DNA-directed DNA polymerase family B multifunctional" evidence="8">
    <location>
        <begin position="309"/>
        <end position="681"/>
    </location>
</feature>
<keyword evidence="6" id="KW-0238">DNA-binding</keyword>
<gene>
    <name evidence="9" type="ORF">J4215_03875</name>
</gene>
<dbReference type="Proteomes" id="UP000675968">
    <property type="component" value="Unassembled WGS sequence"/>
</dbReference>
<dbReference type="SMART" id="SM00486">
    <property type="entry name" value="POLBc"/>
    <property type="match status" value="1"/>
</dbReference>
<comment type="caution">
    <text evidence="9">The sequence shown here is derived from an EMBL/GenBank/DDBJ whole genome shotgun (WGS) entry which is preliminary data.</text>
</comment>
<reference evidence="9" key="1">
    <citation type="submission" date="2021-03" db="EMBL/GenBank/DDBJ databases">
        <authorList>
            <person name="Jaffe A."/>
        </authorList>
    </citation>
    <scope>NUCLEOTIDE SEQUENCE</scope>
    <source>
        <strain evidence="9">RIFCSPLOWO2_01_FULL_AR10_48_17</strain>
    </source>
</reference>
<dbReference type="InterPro" id="IPR036397">
    <property type="entry name" value="RNaseH_sf"/>
</dbReference>
<dbReference type="GO" id="GO:0003887">
    <property type="term" value="F:DNA-directed DNA polymerase activity"/>
    <property type="evidence" value="ECO:0007669"/>
    <property type="project" value="UniProtKB-KW"/>
</dbReference>
<dbReference type="InterPro" id="IPR023211">
    <property type="entry name" value="DNA_pol_palm_dom_sf"/>
</dbReference>
<evidence type="ECO:0000313" key="9">
    <source>
        <dbReference type="EMBL" id="MBS3061694.1"/>
    </source>
</evidence>
<dbReference type="InterPro" id="IPR006172">
    <property type="entry name" value="DNA-dir_DNA_pol_B"/>
</dbReference>
<accession>A0A8T4L583</accession>
<proteinExistence type="inferred from homology"/>
<evidence type="ECO:0000256" key="6">
    <source>
        <dbReference type="ARBA" id="ARBA00023125"/>
    </source>
</evidence>
<dbReference type="Pfam" id="PF00136">
    <property type="entry name" value="DNA_pol_B"/>
    <property type="match status" value="1"/>
</dbReference>
<keyword evidence="5" id="KW-0239">DNA-directed DNA polymerase</keyword>
<dbReference type="EC" id="2.7.7.7" evidence="2"/>
<dbReference type="InterPro" id="IPR043502">
    <property type="entry name" value="DNA/RNA_pol_sf"/>
</dbReference>
<dbReference type="InterPro" id="IPR050240">
    <property type="entry name" value="DNA_pol_type-B"/>
</dbReference>
<dbReference type="GO" id="GO:0000166">
    <property type="term" value="F:nucleotide binding"/>
    <property type="evidence" value="ECO:0007669"/>
    <property type="project" value="InterPro"/>
</dbReference>
<dbReference type="PANTHER" id="PTHR10322">
    <property type="entry name" value="DNA POLYMERASE CATALYTIC SUBUNIT"/>
    <property type="match status" value="1"/>
</dbReference>
<comment type="similarity">
    <text evidence="1">Belongs to the DNA polymerase type-B family.</text>
</comment>
<dbReference type="Gene3D" id="1.10.132.60">
    <property type="entry name" value="DNA polymerase family B, C-terminal domain"/>
    <property type="match status" value="1"/>
</dbReference>
<sequence length="749" mass="87151">MHGTLIDVFSDKNELVLWIRYGTQNLFLRDAYKPVFFIQSREHDLISIADTISTEFPGDDYVIRLVKKRDFDTNRLQDALQVQVKDFRKRSKLVRFLNTEYQFESNLFHADLSVEQLYLFEKNLRPLQDVEFGVQGKRIWFLQPLKFQAFTDEFPAFTHVTVEAIPKGDVRQTNEIALEAMRLDEQFFRGSEDEILLQFKNAYEKKDPDIVLSVSGNKWMLEYVKQRFLFHRIPFEWGRFSDKAGGKPSSYFSYGQIIRRDLSHFLCGRLHIDTSGFHFKECGLDGVLEMAYTTAMPVQKAGFKSSGSCISNLQLFYAYQQGYLIPDRKNQVEKFDSGWHLFEVDKGGMVFEPRIGLHENVVELDFSSLYPSIMVEHNISPETVLCHCCDNDVVPECHYNICEKRRGLIPIVLKPVLERRLYFKRMKSMTKGKERETYKQKANALKWLLVTSFGYTGYKNARFGRIECHEAICAYSREKLLSAARICEDAGFEVLHAIVDSVYITKPGFSLDDLSALINTITEKTRVEIVLEGIFNWIVFVPSRRDHRIATPTRFYGVYQNGEAKLRGLEIRRRDSPTAIKKMQSEQIAILSKATDKTLFEKQIPKVKRKMKEWIQKLHNGLIPFEELVITKRVSKPLSKYRGTNAQKTVLTQLARRGIEIHPGEKIRFLYTKTDSSQPEKRVTAYSNQTPPVTVDHKKYEELFVNATWELLHFNGTKKEELFETLFDQQQTKLNAFSETKPAKMSRHG</sequence>
<reference evidence="9" key="2">
    <citation type="submission" date="2021-05" db="EMBL/GenBank/DDBJ databases">
        <title>Protein family content uncovers lineage relationships and bacterial pathway maintenance mechanisms in DPANN archaea.</title>
        <authorList>
            <person name="Castelle C.J."/>
            <person name="Meheust R."/>
            <person name="Jaffe A.L."/>
            <person name="Seitz K."/>
            <person name="Gong X."/>
            <person name="Baker B.J."/>
            <person name="Banfield J.F."/>
        </authorList>
    </citation>
    <scope>NUCLEOTIDE SEQUENCE</scope>
    <source>
        <strain evidence="9">RIFCSPLOWO2_01_FULL_AR10_48_17</strain>
    </source>
</reference>
<dbReference type="SUPFAM" id="SSF56672">
    <property type="entry name" value="DNA/RNA polymerases"/>
    <property type="match status" value="1"/>
</dbReference>
<dbReference type="Gene3D" id="3.90.1600.10">
    <property type="entry name" value="Palm domain of DNA polymerase"/>
    <property type="match status" value="1"/>
</dbReference>
<keyword evidence="4" id="KW-0548">Nucleotidyltransferase</keyword>
<comment type="catalytic activity">
    <reaction evidence="7">
        <text>DNA(n) + a 2'-deoxyribonucleoside 5'-triphosphate = DNA(n+1) + diphosphate</text>
        <dbReference type="Rhea" id="RHEA:22508"/>
        <dbReference type="Rhea" id="RHEA-COMP:17339"/>
        <dbReference type="Rhea" id="RHEA-COMP:17340"/>
        <dbReference type="ChEBI" id="CHEBI:33019"/>
        <dbReference type="ChEBI" id="CHEBI:61560"/>
        <dbReference type="ChEBI" id="CHEBI:173112"/>
        <dbReference type="EC" id="2.7.7.7"/>
    </reaction>
</comment>
<dbReference type="InterPro" id="IPR006134">
    <property type="entry name" value="DNA-dir_DNA_pol_B_multi_dom"/>
</dbReference>
<dbReference type="Gene3D" id="1.10.287.690">
    <property type="entry name" value="Helix hairpin bin"/>
    <property type="match status" value="1"/>
</dbReference>
<dbReference type="PANTHER" id="PTHR10322:SF23">
    <property type="entry name" value="DNA POLYMERASE DELTA CATALYTIC SUBUNIT"/>
    <property type="match status" value="1"/>
</dbReference>
<evidence type="ECO:0000256" key="1">
    <source>
        <dbReference type="ARBA" id="ARBA00005755"/>
    </source>
</evidence>
<evidence type="ECO:0000256" key="4">
    <source>
        <dbReference type="ARBA" id="ARBA00022695"/>
    </source>
</evidence>
<evidence type="ECO:0000256" key="7">
    <source>
        <dbReference type="ARBA" id="ARBA00049244"/>
    </source>
</evidence>
<name>A0A8T4L583_9ARCH</name>
<dbReference type="InterPro" id="IPR012337">
    <property type="entry name" value="RNaseH-like_sf"/>
</dbReference>
<evidence type="ECO:0000256" key="2">
    <source>
        <dbReference type="ARBA" id="ARBA00012417"/>
    </source>
</evidence>
<dbReference type="EMBL" id="JAGVWC010000010">
    <property type="protein sequence ID" value="MBS3061694.1"/>
    <property type="molecule type" value="Genomic_DNA"/>
</dbReference>
<dbReference type="GO" id="GO:0003677">
    <property type="term" value="F:DNA binding"/>
    <property type="evidence" value="ECO:0007669"/>
    <property type="project" value="UniProtKB-KW"/>
</dbReference>
<dbReference type="SUPFAM" id="SSF53098">
    <property type="entry name" value="Ribonuclease H-like"/>
    <property type="match status" value="1"/>
</dbReference>
<dbReference type="Gene3D" id="3.30.342.10">
    <property type="entry name" value="DNA Polymerase, chain B, domain 1"/>
    <property type="match status" value="1"/>
</dbReference>
<dbReference type="InterPro" id="IPR042087">
    <property type="entry name" value="DNA_pol_B_thumb"/>
</dbReference>
<dbReference type="AlphaFoldDB" id="A0A8T4L583"/>
<dbReference type="Gene3D" id="3.30.420.10">
    <property type="entry name" value="Ribonuclease H-like superfamily/Ribonuclease H"/>
    <property type="match status" value="1"/>
</dbReference>
<evidence type="ECO:0000256" key="5">
    <source>
        <dbReference type="ARBA" id="ARBA00022932"/>
    </source>
</evidence>
<organism evidence="9 10">
    <name type="scientific">Candidatus Iainarchaeum sp</name>
    <dbReference type="NCBI Taxonomy" id="3101447"/>
    <lineage>
        <taxon>Archaea</taxon>
        <taxon>Candidatus Iainarchaeota</taxon>
        <taxon>Candidatus Iainarchaeia</taxon>
        <taxon>Candidatus Iainarchaeales</taxon>
        <taxon>Candidatus Iainarchaeaceae</taxon>
        <taxon>Candidatus Iainarchaeum</taxon>
    </lineage>
</organism>
<evidence type="ECO:0000256" key="3">
    <source>
        <dbReference type="ARBA" id="ARBA00022679"/>
    </source>
</evidence>
<keyword evidence="3" id="KW-0808">Transferase</keyword>